<dbReference type="InParanoid" id="A0A7C8IRG1"/>
<evidence type="ECO:0000313" key="3">
    <source>
        <dbReference type="Proteomes" id="UP000481858"/>
    </source>
</evidence>
<reference evidence="2 3" key="1">
    <citation type="submission" date="2019-12" db="EMBL/GenBank/DDBJ databases">
        <title>Draft genome sequence of the ascomycete Xylaria multiplex DSM 110363.</title>
        <authorList>
            <person name="Buettner E."/>
            <person name="Kellner H."/>
        </authorList>
    </citation>
    <scope>NUCLEOTIDE SEQUENCE [LARGE SCALE GENOMIC DNA]</scope>
    <source>
        <strain evidence="2 3">DSM 110363</strain>
    </source>
</reference>
<proteinExistence type="predicted"/>
<feature type="region of interest" description="Disordered" evidence="1">
    <location>
        <begin position="213"/>
        <end position="239"/>
    </location>
</feature>
<feature type="compositionally biased region" description="Basic and acidic residues" evidence="1">
    <location>
        <begin position="122"/>
        <end position="135"/>
    </location>
</feature>
<feature type="compositionally biased region" description="Polar residues" evidence="1">
    <location>
        <begin position="112"/>
        <end position="121"/>
    </location>
</feature>
<dbReference type="AlphaFoldDB" id="A0A7C8IRG1"/>
<evidence type="ECO:0000256" key="1">
    <source>
        <dbReference type="SAM" id="MobiDB-lite"/>
    </source>
</evidence>
<feature type="compositionally biased region" description="Polar residues" evidence="1">
    <location>
        <begin position="1"/>
        <end position="15"/>
    </location>
</feature>
<feature type="compositionally biased region" description="Acidic residues" evidence="1">
    <location>
        <begin position="147"/>
        <end position="158"/>
    </location>
</feature>
<feature type="region of interest" description="Disordered" evidence="1">
    <location>
        <begin position="1"/>
        <end position="158"/>
    </location>
</feature>
<dbReference type="OrthoDB" id="4773186at2759"/>
<evidence type="ECO:0000313" key="2">
    <source>
        <dbReference type="EMBL" id="KAF2966324.1"/>
    </source>
</evidence>
<sequence length="325" mass="36277">MTSDIRAESTSTPSPSRAPDWYRGNIQTLLPSSNSLHFSYSSSHSQSHQHSHPQQPHESSPLYRSSSISSLSSAYSDCSTESSSSTDSSSPDEGYPIVSILKKPRQRFRNEGAQQQLSNPNHAHESGDHGNHDEGNANADEQTERQEGEDDDEDCWEDEESDCDIVFERHVTFDDPLATDLVSGCPVSPSPRSRTEWTAMRARACLERMRVAWKSQGDTEEDEEGEAQEGRQNGHEETNDIPLAGITLAEELENHGFFGEGGFEIVRVETEAGDVHTTRGHNNDRRQEESWQGEGRKGERKIDADVDDLVHGLVDRVVCLLERNE</sequence>
<feature type="compositionally biased region" description="Basic and acidic residues" evidence="1">
    <location>
        <begin position="228"/>
        <end position="238"/>
    </location>
</feature>
<feature type="region of interest" description="Disordered" evidence="1">
    <location>
        <begin position="273"/>
        <end position="302"/>
    </location>
</feature>
<feature type="compositionally biased region" description="Low complexity" evidence="1">
    <location>
        <begin position="31"/>
        <end position="89"/>
    </location>
</feature>
<accession>A0A7C8IRG1</accession>
<protein>
    <submittedName>
        <fullName evidence="2">Uncharacterized protein</fullName>
    </submittedName>
</protein>
<gene>
    <name evidence="2" type="ORF">GQX73_g7270</name>
</gene>
<comment type="caution">
    <text evidence="2">The sequence shown here is derived from an EMBL/GenBank/DDBJ whole genome shotgun (WGS) entry which is preliminary data.</text>
</comment>
<keyword evidence="3" id="KW-1185">Reference proteome</keyword>
<dbReference type="EMBL" id="WUBL01000092">
    <property type="protein sequence ID" value="KAF2966324.1"/>
    <property type="molecule type" value="Genomic_DNA"/>
</dbReference>
<organism evidence="2 3">
    <name type="scientific">Xylaria multiplex</name>
    <dbReference type="NCBI Taxonomy" id="323545"/>
    <lineage>
        <taxon>Eukaryota</taxon>
        <taxon>Fungi</taxon>
        <taxon>Dikarya</taxon>
        <taxon>Ascomycota</taxon>
        <taxon>Pezizomycotina</taxon>
        <taxon>Sordariomycetes</taxon>
        <taxon>Xylariomycetidae</taxon>
        <taxon>Xylariales</taxon>
        <taxon>Xylariaceae</taxon>
        <taxon>Xylaria</taxon>
    </lineage>
</organism>
<dbReference type="Proteomes" id="UP000481858">
    <property type="component" value="Unassembled WGS sequence"/>
</dbReference>
<feature type="compositionally biased region" description="Acidic residues" evidence="1">
    <location>
        <begin position="218"/>
        <end position="227"/>
    </location>
</feature>
<name>A0A7C8IRG1_9PEZI</name>